<feature type="domain" description="Mce/MlaD" evidence="2">
    <location>
        <begin position="52"/>
        <end position="125"/>
    </location>
</feature>
<protein>
    <submittedName>
        <fullName evidence="4">Virulence factor Mce-like protein</fullName>
    </submittedName>
</protein>
<dbReference type="Pfam" id="PF11887">
    <property type="entry name" value="Mce4_CUP1"/>
    <property type="match status" value="1"/>
</dbReference>
<gene>
    <name evidence="4" type="ORF">DFR71_3694</name>
</gene>
<keyword evidence="1" id="KW-0812">Transmembrane</keyword>
<keyword evidence="1" id="KW-0472">Membrane</keyword>
<dbReference type="RefSeq" id="WP_084472398.1">
    <property type="nucleotide sequence ID" value="NZ_SMFR01000002.1"/>
</dbReference>
<evidence type="ECO:0000259" key="2">
    <source>
        <dbReference type="Pfam" id="PF02470"/>
    </source>
</evidence>
<dbReference type="InterPro" id="IPR052336">
    <property type="entry name" value="MlaD_Phospholipid_Transporter"/>
</dbReference>
<dbReference type="PANTHER" id="PTHR33371">
    <property type="entry name" value="INTERMEMBRANE PHOSPHOLIPID TRANSPORT SYSTEM BINDING PROTEIN MLAD-RELATED"/>
    <property type="match status" value="1"/>
</dbReference>
<feature type="domain" description="Mammalian cell entry C-terminal" evidence="3">
    <location>
        <begin position="136"/>
        <end position="317"/>
    </location>
</feature>
<dbReference type="PANTHER" id="PTHR33371:SF18">
    <property type="entry name" value="MCE-FAMILY PROTEIN MCE3C"/>
    <property type="match status" value="1"/>
</dbReference>
<name>A0A4R1FXU5_9NOCA</name>
<dbReference type="OrthoDB" id="3456055at2"/>
<dbReference type="Proteomes" id="UP000294856">
    <property type="component" value="Unassembled WGS sequence"/>
</dbReference>
<dbReference type="STRING" id="1210063.GCA_001612665_01352"/>
<evidence type="ECO:0000256" key="1">
    <source>
        <dbReference type="SAM" id="Phobius"/>
    </source>
</evidence>
<reference evidence="4 5" key="1">
    <citation type="submission" date="2019-03" db="EMBL/GenBank/DDBJ databases">
        <title>Genomic Encyclopedia of Type Strains, Phase IV (KMG-IV): sequencing the most valuable type-strain genomes for metagenomic binning, comparative biology and taxonomic classification.</title>
        <authorList>
            <person name="Goeker M."/>
        </authorList>
    </citation>
    <scope>NUCLEOTIDE SEQUENCE [LARGE SCALE GENOMIC DNA]</scope>
    <source>
        <strain evidence="4 5">DSM 44684</strain>
    </source>
</reference>
<dbReference type="InterPro" id="IPR005693">
    <property type="entry name" value="Mce"/>
</dbReference>
<evidence type="ECO:0000259" key="3">
    <source>
        <dbReference type="Pfam" id="PF11887"/>
    </source>
</evidence>
<sequence length="351" mass="37308">MTLSTRIRRLSVSYARPIEEQSPRALGLVALAVLVVLLACALGWNSLGVGERSYEAEFAQAAGLRVGDSVTVAGVQVGAVTGQTLVGDRVVVRIRIADDVPLGAETTAAIKLTTLLGARYVEVRPAGPGELRDRRIMLSHTAVPYDLQQSLENATTTFEQVDAAQISRSLDTLATQLDGVPAVLPGVLTNIRTLSSILGSRRGELGSLLTGVRELTAMVNDQRSDVGVIVGMGRDLLTDIASRRQAIELLMSATTRLVEQVRGIVVDDRANVDQLLTGLNGLLGSLARHDDLLRNTLQILPVAVRNLTNASGNGNSVDFNAPGGVLVDSWMCALSGHAELAQLPQYFGDCR</sequence>
<evidence type="ECO:0000313" key="5">
    <source>
        <dbReference type="Proteomes" id="UP000294856"/>
    </source>
</evidence>
<dbReference type="AlphaFoldDB" id="A0A4R1FXU5"/>
<accession>A0A4R1FXU5</accession>
<dbReference type="Pfam" id="PF02470">
    <property type="entry name" value="MlaD"/>
    <property type="match status" value="1"/>
</dbReference>
<organism evidence="4 5">
    <name type="scientific">Nocardia alba</name>
    <dbReference type="NCBI Taxonomy" id="225051"/>
    <lineage>
        <taxon>Bacteria</taxon>
        <taxon>Bacillati</taxon>
        <taxon>Actinomycetota</taxon>
        <taxon>Actinomycetes</taxon>
        <taxon>Mycobacteriales</taxon>
        <taxon>Nocardiaceae</taxon>
        <taxon>Nocardia</taxon>
    </lineage>
</organism>
<feature type="transmembrane region" description="Helical" evidence="1">
    <location>
        <begin position="25"/>
        <end position="44"/>
    </location>
</feature>
<dbReference type="GO" id="GO:0005576">
    <property type="term" value="C:extracellular region"/>
    <property type="evidence" value="ECO:0007669"/>
    <property type="project" value="TreeGrafter"/>
</dbReference>
<keyword evidence="5" id="KW-1185">Reference proteome</keyword>
<dbReference type="NCBIfam" id="TIGR00996">
    <property type="entry name" value="Mtu_fam_mce"/>
    <property type="match status" value="1"/>
</dbReference>
<dbReference type="InterPro" id="IPR024516">
    <property type="entry name" value="Mce_C"/>
</dbReference>
<keyword evidence="1" id="KW-1133">Transmembrane helix</keyword>
<comment type="caution">
    <text evidence="4">The sequence shown here is derived from an EMBL/GenBank/DDBJ whole genome shotgun (WGS) entry which is preliminary data.</text>
</comment>
<dbReference type="InterPro" id="IPR003399">
    <property type="entry name" value="Mce/MlaD"/>
</dbReference>
<proteinExistence type="predicted"/>
<evidence type="ECO:0000313" key="4">
    <source>
        <dbReference type="EMBL" id="TCJ97648.1"/>
    </source>
</evidence>
<dbReference type="EMBL" id="SMFR01000002">
    <property type="protein sequence ID" value="TCJ97648.1"/>
    <property type="molecule type" value="Genomic_DNA"/>
</dbReference>